<protein>
    <recommendedName>
        <fullName evidence="1">Large ribosomal subunit protein uL29</fullName>
    </recommendedName>
</protein>
<dbReference type="InterPro" id="IPR045059">
    <property type="entry name" value="Ribosomal_uL29_euk"/>
</dbReference>
<dbReference type="InterPro" id="IPR036049">
    <property type="entry name" value="Ribosomal_uL29_sf"/>
</dbReference>
<dbReference type="GO" id="GO:0003729">
    <property type="term" value="F:mRNA binding"/>
    <property type="evidence" value="ECO:0007669"/>
    <property type="project" value="TreeGrafter"/>
</dbReference>
<dbReference type="GO" id="GO:0000463">
    <property type="term" value="P:maturation of LSU-rRNA from tricistronic rRNA transcript (SSU-rRNA, 5.8S rRNA, LSU-rRNA)"/>
    <property type="evidence" value="ECO:0007669"/>
    <property type="project" value="InterPro"/>
</dbReference>
<name>A0A3B3S421_9TELE</name>
<sequence length="116" mass="13603">DAKIPGEAPDLWNRKEEDVIKQLDDLKMELSHQPVSTVTGDGGCLCIVRKSMARVLSVIHQAQEELEEVQAKPLYLRPKKMRVIRRRLKLHRESLMTKETQWMLRLYSTRMFAVKM</sequence>
<keyword evidence="3" id="KW-1185">Reference proteome</keyword>
<dbReference type="GO" id="GO:0006412">
    <property type="term" value="P:translation"/>
    <property type="evidence" value="ECO:0007669"/>
    <property type="project" value="InterPro"/>
</dbReference>
<reference evidence="2" key="2">
    <citation type="submission" date="2025-09" db="UniProtKB">
        <authorList>
            <consortium name="Ensembl"/>
        </authorList>
    </citation>
    <scope>IDENTIFICATION</scope>
</reference>
<organism evidence="2 3">
    <name type="scientific">Paramormyrops kingsleyae</name>
    <dbReference type="NCBI Taxonomy" id="1676925"/>
    <lineage>
        <taxon>Eukaryota</taxon>
        <taxon>Metazoa</taxon>
        <taxon>Chordata</taxon>
        <taxon>Craniata</taxon>
        <taxon>Vertebrata</taxon>
        <taxon>Euteleostomi</taxon>
        <taxon>Actinopterygii</taxon>
        <taxon>Neopterygii</taxon>
        <taxon>Teleostei</taxon>
        <taxon>Osteoglossocephala</taxon>
        <taxon>Osteoglossomorpha</taxon>
        <taxon>Osteoglossiformes</taxon>
        <taxon>Mormyridae</taxon>
        <taxon>Paramormyrops</taxon>
    </lineage>
</organism>
<dbReference type="GO" id="GO:0022625">
    <property type="term" value="C:cytosolic large ribosomal subunit"/>
    <property type="evidence" value="ECO:0007669"/>
    <property type="project" value="InterPro"/>
</dbReference>
<evidence type="ECO:0000313" key="2">
    <source>
        <dbReference type="Ensembl" id="ENSPKIP00000024910.1"/>
    </source>
</evidence>
<dbReference type="SUPFAM" id="SSF46561">
    <property type="entry name" value="Ribosomal protein L29 (L29p)"/>
    <property type="match status" value="1"/>
</dbReference>
<dbReference type="PANTHER" id="PTHR45722">
    <property type="entry name" value="60S RIBOSOMAL PROTEIN L35"/>
    <property type="match status" value="1"/>
</dbReference>
<dbReference type="Gene3D" id="6.10.250.3450">
    <property type="match status" value="1"/>
</dbReference>
<dbReference type="Gene3D" id="1.10.287.310">
    <property type="match status" value="1"/>
</dbReference>
<dbReference type="GO" id="GO:0003735">
    <property type="term" value="F:structural constituent of ribosome"/>
    <property type="evidence" value="ECO:0007669"/>
    <property type="project" value="InterPro"/>
</dbReference>
<reference evidence="2" key="1">
    <citation type="submission" date="2025-08" db="UniProtKB">
        <authorList>
            <consortium name="Ensembl"/>
        </authorList>
    </citation>
    <scope>IDENTIFICATION</scope>
</reference>
<dbReference type="AlphaFoldDB" id="A0A3B3S421"/>
<evidence type="ECO:0000256" key="1">
    <source>
        <dbReference type="ARBA" id="ARBA00035204"/>
    </source>
</evidence>
<dbReference type="STRING" id="1676925.ENSPKIP00000024910"/>
<evidence type="ECO:0000313" key="3">
    <source>
        <dbReference type="Proteomes" id="UP000261540"/>
    </source>
</evidence>
<dbReference type="PANTHER" id="PTHR45722:SF2">
    <property type="entry name" value="LARGE RIBOSOMAL SUBUNIT PROTEIN UL29-RELATED"/>
    <property type="match status" value="1"/>
</dbReference>
<accession>A0A3B3S421</accession>
<dbReference type="Proteomes" id="UP000261540">
    <property type="component" value="Unplaced"/>
</dbReference>
<proteinExistence type="predicted"/>
<dbReference type="Ensembl" id="ENSPKIT00000005632.1">
    <property type="protein sequence ID" value="ENSPKIP00000024910.1"/>
    <property type="gene ID" value="ENSPKIG00000007825.1"/>
</dbReference>